<dbReference type="InterPro" id="IPR009045">
    <property type="entry name" value="Zn_M74/Hedgehog-like"/>
</dbReference>
<keyword evidence="2" id="KW-1133">Transmembrane helix</keyword>
<dbReference type="GO" id="GO:0004180">
    <property type="term" value="F:carboxypeptidase activity"/>
    <property type="evidence" value="ECO:0007669"/>
    <property type="project" value="UniProtKB-KW"/>
</dbReference>
<dbReference type="Pfam" id="PF02557">
    <property type="entry name" value="VanY"/>
    <property type="match status" value="1"/>
</dbReference>
<evidence type="ECO:0000256" key="1">
    <source>
        <dbReference type="SAM" id="MobiDB-lite"/>
    </source>
</evidence>
<feature type="compositionally biased region" description="Basic and acidic residues" evidence="1">
    <location>
        <begin position="376"/>
        <end position="405"/>
    </location>
</feature>
<feature type="region of interest" description="Disordered" evidence="1">
    <location>
        <begin position="21"/>
        <end position="52"/>
    </location>
</feature>
<protein>
    <submittedName>
        <fullName evidence="5">D-alanyl-D-alanine carboxypeptidase</fullName>
    </submittedName>
</protein>
<dbReference type="InterPro" id="IPR052179">
    <property type="entry name" value="DD-CPase-like"/>
</dbReference>
<evidence type="ECO:0000259" key="4">
    <source>
        <dbReference type="Pfam" id="PF08239"/>
    </source>
</evidence>
<accession>A0A233VGG0</accession>
<evidence type="ECO:0000313" key="6">
    <source>
        <dbReference type="Proteomes" id="UP000215546"/>
    </source>
</evidence>
<feature type="compositionally biased region" description="Basic residues" evidence="1">
    <location>
        <begin position="30"/>
        <end position="47"/>
    </location>
</feature>
<feature type="region of interest" description="Disordered" evidence="1">
    <location>
        <begin position="372"/>
        <end position="457"/>
    </location>
</feature>
<evidence type="ECO:0000259" key="3">
    <source>
        <dbReference type="Pfam" id="PF02557"/>
    </source>
</evidence>
<dbReference type="InterPro" id="IPR003646">
    <property type="entry name" value="SH3-like_bac-type"/>
</dbReference>
<dbReference type="CDD" id="cd14852">
    <property type="entry name" value="LD-carboxypeptidase"/>
    <property type="match status" value="1"/>
</dbReference>
<gene>
    <name evidence="5" type="ORF">B9N55_07585</name>
</gene>
<dbReference type="PANTHER" id="PTHR34385:SF1">
    <property type="entry name" value="PEPTIDOGLYCAN L-ALANYL-D-GLUTAMATE ENDOPEPTIDASE CWLK"/>
    <property type="match status" value="1"/>
</dbReference>
<evidence type="ECO:0000313" key="5">
    <source>
        <dbReference type="EMBL" id="OXZ31487.1"/>
    </source>
</evidence>
<reference evidence="6" key="1">
    <citation type="submission" date="2017-04" db="EMBL/GenBank/DDBJ databases">
        <title>Finegoldia magna isolated from orthopedic joint implant-associated infections.</title>
        <authorList>
            <person name="Bjorklund S."/>
            <person name="Bruggemann H."/>
            <person name="Jensen A."/>
            <person name="Hellmark B."/>
            <person name="Soderquist B."/>
        </authorList>
    </citation>
    <scope>NUCLEOTIDE SEQUENCE [LARGE SCALE GENOMIC DNA]</scope>
    <source>
        <strain evidence="6">12T273</strain>
    </source>
</reference>
<dbReference type="Gene3D" id="3.30.1380.10">
    <property type="match status" value="1"/>
</dbReference>
<feature type="domain" description="D-alanyl-D-alanine carboxypeptidase-like core" evidence="3">
    <location>
        <begin position="231"/>
        <end position="347"/>
    </location>
</feature>
<dbReference type="Pfam" id="PF08239">
    <property type="entry name" value="SH3_3"/>
    <property type="match status" value="1"/>
</dbReference>
<keyword evidence="5" id="KW-0645">Protease</keyword>
<dbReference type="InterPro" id="IPR003709">
    <property type="entry name" value="VanY-like_core_dom"/>
</dbReference>
<dbReference type="Proteomes" id="UP000215546">
    <property type="component" value="Unassembled WGS sequence"/>
</dbReference>
<dbReference type="RefSeq" id="WP_094208874.1">
    <property type="nucleotide sequence ID" value="NZ_NDYE01000016.1"/>
</dbReference>
<dbReference type="EMBL" id="NDYE01000016">
    <property type="protein sequence ID" value="OXZ31487.1"/>
    <property type="molecule type" value="Genomic_DNA"/>
</dbReference>
<proteinExistence type="predicted"/>
<keyword evidence="5" id="KW-0121">Carboxypeptidase</keyword>
<dbReference type="PANTHER" id="PTHR34385">
    <property type="entry name" value="D-ALANYL-D-ALANINE CARBOXYPEPTIDASE"/>
    <property type="match status" value="1"/>
</dbReference>
<dbReference type="SUPFAM" id="SSF55166">
    <property type="entry name" value="Hedgehog/DD-peptidase"/>
    <property type="match status" value="1"/>
</dbReference>
<feature type="transmembrane region" description="Helical" evidence="2">
    <location>
        <begin position="91"/>
        <end position="108"/>
    </location>
</feature>
<dbReference type="GO" id="GO:0006508">
    <property type="term" value="P:proteolysis"/>
    <property type="evidence" value="ECO:0007669"/>
    <property type="project" value="InterPro"/>
</dbReference>
<name>A0A233VGG0_FINMA</name>
<keyword evidence="2" id="KW-0472">Membrane</keyword>
<evidence type="ECO:0000256" key="2">
    <source>
        <dbReference type="SAM" id="Phobius"/>
    </source>
</evidence>
<sequence>MADKKRKSSYSDINKKYDISSGRVSESEMRRRKKNAEKNRREMRRQRNSYNHEQDMGKTIVLTPEMVEMERKRIARQKRITRKKKLRRRRIISAIVAIVLILLIVFAVKKVANKNNAKPKQQTTITNQTPVKPQPIVQSLVKFSKTNKMTNLYEKSEKVSTVLEQIPNNAYVKYYSDQGDFSYVVYNGKKGYILKSDLSDIENKNQFKVIKGVLIVNSDYTLPSDYDPGIDEDARKSFTLMVNDANKDGVILRSVSDYRSFEQQSKLEDVEDVKFVKAGTSEHQTGLAYDLIGEDYTLKYKLDFSKSKEYKWLMDNAYKYGFVLRYPEGKKDITGLSFAPWHFRYVGIDLAKILHDQNLTLEEYLKVADENVTNTDNKKEDSDKQNNEEKEPSNSEENSERKSDSENSNNNRDNSDNENSENSDKKRNNNQNSEDNGQNNNQNDRNNDNNDNNDNNN</sequence>
<keyword evidence="2" id="KW-0812">Transmembrane</keyword>
<comment type="caution">
    <text evidence="5">The sequence shown here is derived from an EMBL/GenBank/DDBJ whole genome shotgun (WGS) entry which is preliminary data.</text>
</comment>
<feature type="domain" description="SH3b" evidence="4">
    <location>
        <begin position="151"/>
        <end position="199"/>
    </location>
</feature>
<dbReference type="InterPro" id="IPR058193">
    <property type="entry name" value="VanY/YodJ_core_dom"/>
</dbReference>
<feature type="compositionally biased region" description="Low complexity" evidence="1">
    <location>
        <begin position="429"/>
        <end position="457"/>
    </location>
</feature>
<dbReference type="Gene3D" id="2.30.30.40">
    <property type="entry name" value="SH3 Domains"/>
    <property type="match status" value="1"/>
</dbReference>
<dbReference type="AlphaFoldDB" id="A0A233VGG0"/>
<keyword evidence="5" id="KW-0378">Hydrolase</keyword>
<organism evidence="5 6">
    <name type="scientific">Finegoldia magna</name>
    <name type="common">Peptostreptococcus magnus</name>
    <dbReference type="NCBI Taxonomy" id="1260"/>
    <lineage>
        <taxon>Bacteria</taxon>
        <taxon>Bacillati</taxon>
        <taxon>Bacillota</taxon>
        <taxon>Tissierellia</taxon>
        <taxon>Tissierellales</taxon>
        <taxon>Peptoniphilaceae</taxon>
        <taxon>Finegoldia</taxon>
    </lineage>
</organism>